<reference evidence="4" key="1">
    <citation type="journal article" date="2019" name="Int. J. Syst. Evol. Microbiol.">
        <title>The Global Catalogue of Microorganisms (GCM) 10K type strain sequencing project: providing services to taxonomists for standard genome sequencing and annotation.</title>
        <authorList>
            <consortium name="The Broad Institute Genomics Platform"/>
            <consortium name="The Broad Institute Genome Sequencing Center for Infectious Disease"/>
            <person name="Wu L."/>
            <person name="Ma J."/>
        </authorList>
    </citation>
    <scope>NUCLEOTIDE SEQUENCE [LARGE SCALE GENOMIC DNA]</scope>
    <source>
        <strain evidence="4">CCUG 51308</strain>
    </source>
</reference>
<feature type="domain" description="VOC" evidence="2">
    <location>
        <begin position="216"/>
        <end position="366"/>
    </location>
</feature>
<dbReference type="PROSITE" id="PS51819">
    <property type="entry name" value="VOC"/>
    <property type="match status" value="2"/>
</dbReference>
<sequence>MRNFILGAAGILLLAGCGADDKPASSEAVTPVHDTHETSASKDFSIPDGPETGLSGWTEIVITTRNLSQWRSFLTEDAGWEERDSGEIDPALAKLWNIPGDVSGQETVFANIGSKSGFIRFVELEGTDQEMIRVDDRPWDVGGYFDFNVRVLGLRDLREKMIARGWQGDSEPIQYTFGPFEVIEWIARGPDGVRVAFIERLKPTLEGWPDLKAMSRTFNATQMVRDMDAARSFFQGVLGMKAYLEHNGASEVAGPNVLGLPFETATQVPRDVYILHPQGVNEGSIELVKFEGASGRDISERALPYNFGVSVTRFPVENLDATMEAISARGGEFVSEVVELELSGIGPVKIVSMSAPDGARLEIFERLN</sequence>
<accession>A0ABW2IH13</accession>
<comment type="caution">
    <text evidence="3">The sequence shown here is derived from an EMBL/GenBank/DDBJ whole genome shotgun (WGS) entry which is preliminary data.</text>
</comment>
<name>A0ABW2IH13_9PROT</name>
<evidence type="ECO:0000313" key="3">
    <source>
        <dbReference type="EMBL" id="MFC7290304.1"/>
    </source>
</evidence>
<dbReference type="PROSITE" id="PS51257">
    <property type="entry name" value="PROKAR_LIPOPROTEIN"/>
    <property type="match status" value="1"/>
</dbReference>
<organism evidence="3 4">
    <name type="scientific">Hirschia litorea</name>
    <dbReference type="NCBI Taxonomy" id="1199156"/>
    <lineage>
        <taxon>Bacteria</taxon>
        <taxon>Pseudomonadati</taxon>
        <taxon>Pseudomonadota</taxon>
        <taxon>Alphaproteobacteria</taxon>
        <taxon>Hyphomonadales</taxon>
        <taxon>Hyphomonadaceae</taxon>
        <taxon>Hirschia</taxon>
    </lineage>
</organism>
<feature type="region of interest" description="Disordered" evidence="1">
    <location>
        <begin position="24"/>
        <end position="48"/>
    </location>
</feature>
<dbReference type="Pfam" id="PF00903">
    <property type="entry name" value="Glyoxalase"/>
    <property type="match status" value="1"/>
</dbReference>
<dbReference type="RefSeq" id="WP_382165087.1">
    <property type="nucleotide sequence ID" value="NZ_JBHTBR010000002.1"/>
</dbReference>
<protein>
    <submittedName>
        <fullName evidence="3">VOC family protein</fullName>
    </submittedName>
</protein>
<evidence type="ECO:0000313" key="4">
    <source>
        <dbReference type="Proteomes" id="UP001596492"/>
    </source>
</evidence>
<feature type="domain" description="VOC" evidence="2">
    <location>
        <begin position="56"/>
        <end position="200"/>
    </location>
</feature>
<dbReference type="InterPro" id="IPR029068">
    <property type="entry name" value="Glyas_Bleomycin-R_OHBP_Dase"/>
</dbReference>
<keyword evidence="4" id="KW-1185">Reference proteome</keyword>
<dbReference type="EMBL" id="JBHTBR010000002">
    <property type="protein sequence ID" value="MFC7290304.1"/>
    <property type="molecule type" value="Genomic_DNA"/>
</dbReference>
<proteinExistence type="predicted"/>
<dbReference type="InterPro" id="IPR037523">
    <property type="entry name" value="VOC_core"/>
</dbReference>
<dbReference type="InterPro" id="IPR004360">
    <property type="entry name" value="Glyas_Fos-R_dOase_dom"/>
</dbReference>
<gene>
    <name evidence="3" type="ORF">ACFQS8_01630</name>
</gene>
<evidence type="ECO:0000259" key="2">
    <source>
        <dbReference type="PROSITE" id="PS51819"/>
    </source>
</evidence>
<evidence type="ECO:0000256" key="1">
    <source>
        <dbReference type="SAM" id="MobiDB-lite"/>
    </source>
</evidence>
<dbReference type="Proteomes" id="UP001596492">
    <property type="component" value="Unassembled WGS sequence"/>
</dbReference>
<dbReference type="Gene3D" id="3.10.180.10">
    <property type="entry name" value="2,3-Dihydroxybiphenyl 1,2-Dioxygenase, domain 1"/>
    <property type="match status" value="1"/>
</dbReference>
<dbReference type="SUPFAM" id="SSF54593">
    <property type="entry name" value="Glyoxalase/Bleomycin resistance protein/Dihydroxybiphenyl dioxygenase"/>
    <property type="match status" value="2"/>
</dbReference>